<keyword evidence="1" id="KW-0472">Membrane</keyword>
<keyword evidence="3" id="KW-1185">Reference proteome</keyword>
<name>A0A239F680_9ACTN</name>
<organism evidence="2 3">
    <name type="scientific">Actinacidiphila glaucinigra</name>
    <dbReference type="NCBI Taxonomy" id="235986"/>
    <lineage>
        <taxon>Bacteria</taxon>
        <taxon>Bacillati</taxon>
        <taxon>Actinomycetota</taxon>
        <taxon>Actinomycetes</taxon>
        <taxon>Kitasatosporales</taxon>
        <taxon>Streptomycetaceae</taxon>
        <taxon>Actinacidiphila</taxon>
    </lineage>
</organism>
<keyword evidence="1" id="KW-1133">Transmembrane helix</keyword>
<dbReference type="EMBL" id="FZOF01000006">
    <property type="protein sequence ID" value="SNS52315.1"/>
    <property type="molecule type" value="Genomic_DNA"/>
</dbReference>
<accession>A0A239F680</accession>
<dbReference type="RefSeq" id="WP_245938834.1">
    <property type="nucleotide sequence ID" value="NZ_FZOF01000006.1"/>
</dbReference>
<keyword evidence="1" id="KW-0812">Transmembrane</keyword>
<dbReference type="AlphaFoldDB" id="A0A239F680"/>
<proteinExistence type="predicted"/>
<evidence type="ECO:0000313" key="2">
    <source>
        <dbReference type="EMBL" id="SNS52315.1"/>
    </source>
</evidence>
<gene>
    <name evidence="2" type="ORF">SAMN05216252_106336</name>
</gene>
<sequence length="80" mass="8881">MSPYDRKEDEVRRLLDGPHPGVPVDLAPRAAERGRRVLARRRVLHAVLWTLLVVGVVVALVLAVVWWPGAEPLDTTPGGW</sequence>
<feature type="transmembrane region" description="Helical" evidence="1">
    <location>
        <begin position="43"/>
        <end position="67"/>
    </location>
</feature>
<evidence type="ECO:0000313" key="3">
    <source>
        <dbReference type="Proteomes" id="UP000198280"/>
    </source>
</evidence>
<evidence type="ECO:0000256" key="1">
    <source>
        <dbReference type="SAM" id="Phobius"/>
    </source>
</evidence>
<dbReference type="Proteomes" id="UP000198280">
    <property type="component" value="Unassembled WGS sequence"/>
</dbReference>
<protein>
    <submittedName>
        <fullName evidence="2">Uncharacterized protein</fullName>
    </submittedName>
</protein>
<reference evidence="2 3" key="1">
    <citation type="submission" date="2017-06" db="EMBL/GenBank/DDBJ databases">
        <authorList>
            <person name="Kim H.J."/>
            <person name="Triplett B.A."/>
        </authorList>
    </citation>
    <scope>NUCLEOTIDE SEQUENCE [LARGE SCALE GENOMIC DNA]</scope>
    <source>
        <strain evidence="2 3">CGMCC 4.1858</strain>
    </source>
</reference>